<evidence type="ECO:0000256" key="1">
    <source>
        <dbReference type="SAM" id="MobiDB-lite"/>
    </source>
</evidence>
<evidence type="ECO:0000313" key="3">
    <source>
        <dbReference type="Proteomes" id="UP001319180"/>
    </source>
</evidence>
<proteinExistence type="predicted"/>
<feature type="compositionally biased region" description="Basic and acidic residues" evidence="1">
    <location>
        <begin position="1"/>
        <end position="10"/>
    </location>
</feature>
<organism evidence="2 3">
    <name type="scientific">Dawidia soli</name>
    <dbReference type="NCBI Taxonomy" id="2782352"/>
    <lineage>
        <taxon>Bacteria</taxon>
        <taxon>Pseudomonadati</taxon>
        <taxon>Bacteroidota</taxon>
        <taxon>Cytophagia</taxon>
        <taxon>Cytophagales</taxon>
        <taxon>Chryseotaleaceae</taxon>
        <taxon>Dawidia</taxon>
    </lineage>
</organism>
<reference evidence="2 3" key="1">
    <citation type="submission" date="2021-05" db="EMBL/GenBank/DDBJ databases">
        <title>A Polyphasic approach of four new species of the genus Ohtaekwangia: Ohtaekwangia histidinii sp. nov., Ohtaekwangia cretensis sp. nov., Ohtaekwangia indiensis sp. nov., Ohtaekwangia reichenbachii sp. nov. from diverse environment.</title>
        <authorList>
            <person name="Octaviana S."/>
        </authorList>
    </citation>
    <scope>NUCLEOTIDE SEQUENCE [LARGE SCALE GENOMIC DNA]</scope>
    <source>
        <strain evidence="2 3">PWU37</strain>
    </source>
</reference>
<protein>
    <submittedName>
        <fullName evidence="2">Uncharacterized protein</fullName>
    </submittedName>
</protein>
<dbReference type="RefSeq" id="WP_254091805.1">
    <property type="nucleotide sequence ID" value="NZ_JAHESC010000028.1"/>
</dbReference>
<dbReference type="Proteomes" id="UP001319180">
    <property type="component" value="Unassembled WGS sequence"/>
</dbReference>
<accession>A0AAP2GIQ9</accession>
<name>A0AAP2GIQ9_9BACT</name>
<sequence length="415" mass="46326">MKTHAEKATENKGQLHRASDRSNPKGFQFPDNRPIAFVQRRLQQTANNSARSNYINQFRLMKENSEGCNPRSPAEKVTQFKLYTRKTTGETNPASLEILKEKIDNDLFSLYENKLLDFAMDNEDHIFNLNSSDTIDRKDVQAVMNAWPVKNDHPIVSDSLVKDIISKKQQLKQDPNKAAIPWKPMTELGPIMLHTRKNLIPALETSDEAKKQIMAGYENLCQKIGMQYNGKVTSSNATFLEQWALTSAYLKMGIPVWESDLKSTKQTRENLGPHKLRGSNSVFKEEAANKVLDGKEPGFYAFVVPLSFPFKKKIMIGPKPNIATTHLPTESEGHSALSTKDNRKQTNAGVIKGVLFAGQVTLGKGGQVIAWTNDSGHYKISRKGDSGKGDNAGVLTGKALDAMGFPFPIEKYKDI</sequence>
<dbReference type="EMBL" id="JAHESC010000028">
    <property type="protein sequence ID" value="MBT1688581.1"/>
    <property type="molecule type" value="Genomic_DNA"/>
</dbReference>
<comment type="caution">
    <text evidence="2">The sequence shown here is derived from an EMBL/GenBank/DDBJ whole genome shotgun (WGS) entry which is preliminary data.</text>
</comment>
<gene>
    <name evidence="2" type="ORF">KK078_18570</name>
</gene>
<dbReference type="AlphaFoldDB" id="A0AAP2GIQ9"/>
<feature type="region of interest" description="Disordered" evidence="1">
    <location>
        <begin position="1"/>
        <end position="31"/>
    </location>
</feature>
<evidence type="ECO:0000313" key="2">
    <source>
        <dbReference type="EMBL" id="MBT1688581.1"/>
    </source>
</evidence>
<keyword evidence="3" id="KW-1185">Reference proteome</keyword>